<protein>
    <recommendedName>
        <fullName evidence="3">HK97 gp10 family phage protein</fullName>
    </recommendedName>
</protein>
<evidence type="ECO:0000313" key="1">
    <source>
        <dbReference type="EMBL" id="QNQ90720.1"/>
    </source>
</evidence>
<reference evidence="1 2" key="1">
    <citation type="submission" date="2019-12" db="EMBL/GenBank/DDBJ databases">
        <title>Corynebacterium sp. nov., isolated from feces of the Anser Albifrons in China.</title>
        <authorList>
            <person name="Liu Q."/>
        </authorList>
    </citation>
    <scope>NUCLEOTIDE SEQUENCE [LARGE SCALE GENOMIC DNA]</scope>
    <source>
        <strain evidence="1 2">4H37-19</strain>
    </source>
</reference>
<dbReference type="Pfam" id="PF17395">
    <property type="entry name" value="DUF5403"/>
    <property type="match status" value="1"/>
</dbReference>
<keyword evidence="2" id="KW-1185">Reference proteome</keyword>
<sequence>MAKVYKSCGTDMARLASKSAVLDEAAAKIKARAEAAAATHKKTSRYSGNFRIGKAPGKKGVVDRYVYNDHHAALAIEYGHFAENRDGNPGRFVPGQFNLHKGLGA</sequence>
<dbReference type="Proteomes" id="UP000516320">
    <property type="component" value="Chromosome"/>
</dbReference>
<dbReference type="AlphaFoldDB" id="A0A7H0SQ95"/>
<evidence type="ECO:0008006" key="3">
    <source>
        <dbReference type="Google" id="ProtNLM"/>
    </source>
</evidence>
<dbReference type="EMBL" id="CP046884">
    <property type="protein sequence ID" value="QNQ90720.1"/>
    <property type="molecule type" value="Genomic_DNA"/>
</dbReference>
<dbReference type="KEGG" id="cpoy:GP475_08775"/>
<dbReference type="RefSeq" id="WP_187974034.1">
    <property type="nucleotide sequence ID" value="NZ_CP046884.1"/>
</dbReference>
<evidence type="ECO:0000313" key="2">
    <source>
        <dbReference type="Proteomes" id="UP000516320"/>
    </source>
</evidence>
<accession>A0A7H0SQ95</accession>
<gene>
    <name evidence="1" type="ORF">GP475_08775</name>
</gene>
<organism evidence="1 2">
    <name type="scientific">Corynebacterium poyangense</name>
    <dbReference type="NCBI Taxonomy" id="2684405"/>
    <lineage>
        <taxon>Bacteria</taxon>
        <taxon>Bacillati</taxon>
        <taxon>Actinomycetota</taxon>
        <taxon>Actinomycetes</taxon>
        <taxon>Mycobacteriales</taxon>
        <taxon>Corynebacteriaceae</taxon>
        <taxon>Corynebacterium</taxon>
    </lineage>
</organism>
<proteinExistence type="predicted"/>
<dbReference type="InterPro" id="IPR039452">
    <property type="entry name" value="DUF5403"/>
</dbReference>
<name>A0A7H0SQ95_9CORY</name>